<feature type="compositionally biased region" description="Low complexity" evidence="1">
    <location>
        <begin position="171"/>
        <end position="181"/>
    </location>
</feature>
<sequence>MHFIIPHSFQVFATHTKLVPHSLPSGGAIRTPGFHSTAAVIGPVGGGAIVAPPIIVYSPPQFVEHQLVQYSATNDVPTATPLKLLFTRFPPFIEAIVQRIQNYYSTYNHINSEKYPDSPPKNKPGPPDAANATTLPPVSPTNEMPTTKTETPFTTIETPTTITEEPNTITETPTTIADTPPSNNAEPEAGNWIYGVPNGDDTSTTPPSAEQEDSSGDAILPPQPHTNGVYYVLNTESAAGVKQSDLPSSDKYVYPSTLNTTSLRLEGMSDLPSGSTLRKSTIGGTTADKHTFLPTLGDAIALIPFLPIEINVPNVVSSVMAFFNWMISRRPQVLSTPRIYFLLRNHNGYRLYPLSVWPALSAPPGDNHPSDGGLPGRLVHAVYSAPTA</sequence>
<protein>
    <submittedName>
        <fullName evidence="2">Uncharacterized protein</fullName>
    </submittedName>
</protein>
<dbReference type="OrthoDB" id="7330171at2759"/>
<evidence type="ECO:0000256" key="1">
    <source>
        <dbReference type="SAM" id="MobiDB-lite"/>
    </source>
</evidence>
<feature type="compositionally biased region" description="Pro residues" evidence="1">
    <location>
        <begin position="117"/>
        <end position="127"/>
    </location>
</feature>
<gene>
    <name evidence="2" type="ORF">Cfor_01278</name>
</gene>
<keyword evidence="3" id="KW-1185">Reference proteome</keyword>
<dbReference type="Proteomes" id="UP000502823">
    <property type="component" value="Unassembled WGS sequence"/>
</dbReference>
<name>A0A6L2PP93_COPFO</name>
<comment type="caution">
    <text evidence="2">The sequence shown here is derived from an EMBL/GenBank/DDBJ whole genome shotgun (WGS) entry which is preliminary data.</text>
</comment>
<organism evidence="2 3">
    <name type="scientific">Coptotermes formosanus</name>
    <name type="common">Formosan subterranean termite</name>
    <dbReference type="NCBI Taxonomy" id="36987"/>
    <lineage>
        <taxon>Eukaryota</taxon>
        <taxon>Metazoa</taxon>
        <taxon>Ecdysozoa</taxon>
        <taxon>Arthropoda</taxon>
        <taxon>Hexapoda</taxon>
        <taxon>Insecta</taxon>
        <taxon>Pterygota</taxon>
        <taxon>Neoptera</taxon>
        <taxon>Polyneoptera</taxon>
        <taxon>Dictyoptera</taxon>
        <taxon>Blattodea</taxon>
        <taxon>Blattoidea</taxon>
        <taxon>Termitoidae</taxon>
        <taxon>Rhinotermitidae</taxon>
        <taxon>Coptotermes</taxon>
    </lineage>
</organism>
<feature type="region of interest" description="Disordered" evidence="1">
    <location>
        <begin position="196"/>
        <end position="223"/>
    </location>
</feature>
<accession>A0A6L2PP93</accession>
<dbReference type="EMBL" id="BLKM01000480">
    <property type="protein sequence ID" value="GFG34413.1"/>
    <property type="molecule type" value="Genomic_DNA"/>
</dbReference>
<evidence type="ECO:0000313" key="3">
    <source>
        <dbReference type="Proteomes" id="UP000502823"/>
    </source>
</evidence>
<evidence type="ECO:0000313" key="2">
    <source>
        <dbReference type="EMBL" id="GFG34413.1"/>
    </source>
</evidence>
<feature type="region of interest" description="Disordered" evidence="1">
    <location>
        <begin position="111"/>
        <end position="151"/>
    </location>
</feature>
<reference evidence="3" key="1">
    <citation type="submission" date="2020-01" db="EMBL/GenBank/DDBJ databases">
        <title>Draft genome sequence of the Termite Coptotermes fromosanus.</title>
        <authorList>
            <person name="Itakura S."/>
            <person name="Yosikawa Y."/>
            <person name="Umezawa K."/>
        </authorList>
    </citation>
    <scope>NUCLEOTIDE SEQUENCE [LARGE SCALE GENOMIC DNA]</scope>
</reference>
<feature type="region of interest" description="Disordered" evidence="1">
    <location>
        <begin position="171"/>
        <end position="190"/>
    </location>
</feature>
<dbReference type="InParanoid" id="A0A6L2PP93"/>
<proteinExistence type="predicted"/>
<feature type="compositionally biased region" description="Polar residues" evidence="1">
    <location>
        <begin position="132"/>
        <end position="144"/>
    </location>
</feature>
<dbReference type="AlphaFoldDB" id="A0A6L2PP93"/>